<gene>
    <name evidence="1" type="ORF">SAMN04488121_10632</name>
</gene>
<evidence type="ECO:0000313" key="1">
    <source>
        <dbReference type="EMBL" id="SDG72327.1"/>
    </source>
</evidence>
<organism evidence="1 2">
    <name type="scientific">Chitinophaga filiformis</name>
    <name type="common">Myxococcus filiformis</name>
    <name type="synonym">Flexibacter filiformis</name>
    <dbReference type="NCBI Taxonomy" id="104663"/>
    <lineage>
        <taxon>Bacteria</taxon>
        <taxon>Pseudomonadati</taxon>
        <taxon>Bacteroidota</taxon>
        <taxon>Chitinophagia</taxon>
        <taxon>Chitinophagales</taxon>
        <taxon>Chitinophagaceae</taxon>
        <taxon>Chitinophaga</taxon>
    </lineage>
</organism>
<protein>
    <submittedName>
        <fullName evidence="1">Uncharacterized protein</fullName>
    </submittedName>
</protein>
<sequence length="43" mass="4699">MAIRDCCDIFKLVEDLGIGDLYIEGKKAKAAPKKLTTKKAACK</sequence>
<evidence type="ECO:0000313" key="2">
    <source>
        <dbReference type="Proteomes" id="UP000199045"/>
    </source>
</evidence>
<dbReference type="RefSeq" id="WP_262487433.1">
    <property type="nucleotide sequence ID" value="NZ_FNBN01000006.1"/>
</dbReference>
<proteinExistence type="predicted"/>
<dbReference type="AlphaFoldDB" id="A0A1G7WJZ1"/>
<reference evidence="1 2" key="1">
    <citation type="submission" date="2016-10" db="EMBL/GenBank/DDBJ databases">
        <authorList>
            <person name="de Groot N.N."/>
        </authorList>
    </citation>
    <scope>NUCLEOTIDE SEQUENCE [LARGE SCALE GENOMIC DNA]</scope>
    <source>
        <strain evidence="1 2">DSM 527</strain>
    </source>
</reference>
<dbReference type="Proteomes" id="UP000199045">
    <property type="component" value="Unassembled WGS sequence"/>
</dbReference>
<dbReference type="EMBL" id="FNBN01000006">
    <property type="protein sequence ID" value="SDG72327.1"/>
    <property type="molecule type" value="Genomic_DNA"/>
</dbReference>
<dbReference type="STRING" id="104663.SAMN04488121_10632"/>
<accession>A0A1G7WJZ1</accession>
<name>A0A1G7WJZ1_CHIFI</name>